<reference evidence="1" key="1">
    <citation type="submission" date="2019-10" db="EMBL/GenBank/DDBJ databases">
        <authorList>
            <consortium name="DOE Joint Genome Institute"/>
            <person name="Kuo A."/>
            <person name="Miyauchi S."/>
            <person name="Kiss E."/>
            <person name="Drula E."/>
            <person name="Kohler A."/>
            <person name="Sanchez-Garcia M."/>
            <person name="Andreopoulos B."/>
            <person name="Barry K.W."/>
            <person name="Bonito G."/>
            <person name="Buee M."/>
            <person name="Carver A."/>
            <person name="Chen C."/>
            <person name="Cichocki N."/>
            <person name="Clum A."/>
            <person name="Culley D."/>
            <person name="Crous P.W."/>
            <person name="Fauchery L."/>
            <person name="Girlanda M."/>
            <person name="Hayes R."/>
            <person name="Keri Z."/>
            <person name="Labutti K."/>
            <person name="Lipzen A."/>
            <person name="Lombard V."/>
            <person name="Magnuson J."/>
            <person name="Maillard F."/>
            <person name="Morin E."/>
            <person name="Murat C."/>
            <person name="Nolan M."/>
            <person name="Ohm R."/>
            <person name="Pangilinan J."/>
            <person name="Pereira M."/>
            <person name="Perotto S."/>
            <person name="Peter M."/>
            <person name="Riley R."/>
            <person name="Sitrit Y."/>
            <person name="Stielow B."/>
            <person name="Szollosi G."/>
            <person name="Zifcakova L."/>
            <person name="Stursova M."/>
            <person name="Spatafora J.W."/>
            <person name="Tedersoo L."/>
            <person name="Vaario L.-M."/>
            <person name="Yamada A."/>
            <person name="Yan M."/>
            <person name="Wang P."/>
            <person name="Xu J."/>
            <person name="Bruns T."/>
            <person name="Baldrian P."/>
            <person name="Vilgalys R."/>
            <person name="Henrissat B."/>
            <person name="Grigoriev I.V."/>
            <person name="Hibbett D."/>
            <person name="Nagy L.G."/>
            <person name="Martin F.M."/>
        </authorList>
    </citation>
    <scope>NUCLEOTIDE SEQUENCE</scope>
    <source>
        <strain evidence="1">P2</strain>
    </source>
</reference>
<sequence length="74" mass="8076">MASLAHDTGAIWFPAKTELKDLRLPSVVVGHDLPFVFSLDGERTERRIVGGFEDSCGLSARLLTPVVNNRPTPT</sequence>
<organism evidence="1 2">
    <name type="scientific">Thelephora ganbajun</name>
    <name type="common">Ganba fungus</name>
    <dbReference type="NCBI Taxonomy" id="370292"/>
    <lineage>
        <taxon>Eukaryota</taxon>
        <taxon>Fungi</taxon>
        <taxon>Dikarya</taxon>
        <taxon>Basidiomycota</taxon>
        <taxon>Agaricomycotina</taxon>
        <taxon>Agaricomycetes</taxon>
        <taxon>Thelephorales</taxon>
        <taxon>Thelephoraceae</taxon>
        <taxon>Thelephora</taxon>
    </lineage>
</organism>
<proteinExistence type="predicted"/>
<reference evidence="1" key="2">
    <citation type="journal article" date="2020" name="Nat. Commun.">
        <title>Large-scale genome sequencing of mycorrhizal fungi provides insights into the early evolution of symbiotic traits.</title>
        <authorList>
            <person name="Miyauchi S."/>
            <person name="Kiss E."/>
            <person name="Kuo A."/>
            <person name="Drula E."/>
            <person name="Kohler A."/>
            <person name="Sanchez-Garcia M."/>
            <person name="Morin E."/>
            <person name="Andreopoulos B."/>
            <person name="Barry K.W."/>
            <person name="Bonito G."/>
            <person name="Buee M."/>
            <person name="Carver A."/>
            <person name="Chen C."/>
            <person name="Cichocki N."/>
            <person name="Clum A."/>
            <person name="Culley D."/>
            <person name="Crous P.W."/>
            <person name="Fauchery L."/>
            <person name="Girlanda M."/>
            <person name="Hayes R.D."/>
            <person name="Keri Z."/>
            <person name="LaButti K."/>
            <person name="Lipzen A."/>
            <person name="Lombard V."/>
            <person name="Magnuson J."/>
            <person name="Maillard F."/>
            <person name="Murat C."/>
            <person name="Nolan M."/>
            <person name="Ohm R.A."/>
            <person name="Pangilinan J."/>
            <person name="Pereira M.F."/>
            <person name="Perotto S."/>
            <person name="Peter M."/>
            <person name="Pfister S."/>
            <person name="Riley R."/>
            <person name="Sitrit Y."/>
            <person name="Stielow J.B."/>
            <person name="Szollosi G."/>
            <person name="Zifcakova L."/>
            <person name="Stursova M."/>
            <person name="Spatafora J.W."/>
            <person name="Tedersoo L."/>
            <person name="Vaario L.M."/>
            <person name="Yamada A."/>
            <person name="Yan M."/>
            <person name="Wang P."/>
            <person name="Xu J."/>
            <person name="Bruns T."/>
            <person name="Baldrian P."/>
            <person name="Vilgalys R."/>
            <person name="Dunand C."/>
            <person name="Henrissat B."/>
            <person name="Grigoriev I.V."/>
            <person name="Hibbett D."/>
            <person name="Nagy L.G."/>
            <person name="Martin F.M."/>
        </authorList>
    </citation>
    <scope>NUCLEOTIDE SEQUENCE</scope>
    <source>
        <strain evidence="1">P2</strain>
    </source>
</reference>
<dbReference type="EMBL" id="MU118179">
    <property type="protein sequence ID" value="KAF9643867.1"/>
    <property type="molecule type" value="Genomic_DNA"/>
</dbReference>
<dbReference type="Proteomes" id="UP000886501">
    <property type="component" value="Unassembled WGS sequence"/>
</dbReference>
<evidence type="ECO:0000313" key="2">
    <source>
        <dbReference type="Proteomes" id="UP000886501"/>
    </source>
</evidence>
<evidence type="ECO:0000313" key="1">
    <source>
        <dbReference type="EMBL" id="KAF9643867.1"/>
    </source>
</evidence>
<name>A0ACB6Z303_THEGA</name>
<gene>
    <name evidence="1" type="ORF">BDM02DRAFT_3122835</name>
</gene>
<comment type="caution">
    <text evidence="1">The sequence shown here is derived from an EMBL/GenBank/DDBJ whole genome shotgun (WGS) entry which is preliminary data.</text>
</comment>
<accession>A0ACB6Z303</accession>
<protein>
    <submittedName>
        <fullName evidence="1">Uncharacterized protein</fullName>
    </submittedName>
</protein>
<keyword evidence="2" id="KW-1185">Reference proteome</keyword>